<feature type="chain" id="PRO_5020625929" evidence="5">
    <location>
        <begin position="19"/>
        <end position="355"/>
    </location>
</feature>
<evidence type="ECO:0000256" key="5">
    <source>
        <dbReference type="SAM" id="SignalP"/>
    </source>
</evidence>
<dbReference type="InterPro" id="IPR050553">
    <property type="entry name" value="Thioredoxin_ResA/DsbE_sf"/>
</dbReference>
<dbReference type="PROSITE" id="PS51352">
    <property type="entry name" value="THIOREDOXIN_2"/>
    <property type="match status" value="1"/>
</dbReference>
<dbReference type="Gene3D" id="3.40.30.10">
    <property type="entry name" value="Glutaredoxin"/>
    <property type="match status" value="1"/>
</dbReference>
<comment type="caution">
    <text evidence="7">The sequence shown here is derived from an EMBL/GenBank/DDBJ whole genome shotgun (WGS) entry which is preliminary data.</text>
</comment>
<name>A0A4U1GIB9_9SPHI</name>
<dbReference type="InterPro" id="IPR000866">
    <property type="entry name" value="AhpC/TSA"/>
</dbReference>
<accession>A0A4U1GIB9</accession>
<dbReference type="Pfam" id="PF14289">
    <property type="entry name" value="DUF4369"/>
    <property type="match status" value="1"/>
</dbReference>
<evidence type="ECO:0000313" key="8">
    <source>
        <dbReference type="Proteomes" id="UP000309594"/>
    </source>
</evidence>
<evidence type="ECO:0000259" key="6">
    <source>
        <dbReference type="PROSITE" id="PS51352"/>
    </source>
</evidence>
<keyword evidence="5" id="KW-0732">Signal</keyword>
<evidence type="ECO:0000256" key="4">
    <source>
        <dbReference type="ARBA" id="ARBA00023284"/>
    </source>
</evidence>
<reference evidence="7 8" key="1">
    <citation type="submission" date="2019-04" db="EMBL/GenBank/DDBJ databases">
        <title>Pedobacter sp. RP-1-16 sp. nov., isolated from Arctic soil.</title>
        <authorList>
            <person name="Dahal R.H."/>
            <person name="Kim D.-U."/>
        </authorList>
    </citation>
    <scope>NUCLEOTIDE SEQUENCE [LARGE SCALE GENOMIC DNA]</scope>
    <source>
        <strain evidence="7 8">RP-1-16</strain>
    </source>
</reference>
<dbReference type="GO" id="GO:0030313">
    <property type="term" value="C:cell envelope"/>
    <property type="evidence" value="ECO:0007669"/>
    <property type="project" value="UniProtKB-SubCell"/>
</dbReference>
<feature type="signal peptide" evidence="5">
    <location>
        <begin position="1"/>
        <end position="18"/>
    </location>
</feature>
<comment type="subcellular location">
    <subcellularLocation>
        <location evidence="1">Cell envelope</location>
    </subcellularLocation>
</comment>
<dbReference type="InterPro" id="IPR036249">
    <property type="entry name" value="Thioredoxin-like_sf"/>
</dbReference>
<feature type="domain" description="Thioredoxin" evidence="6">
    <location>
        <begin position="215"/>
        <end position="355"/>
    </location>
</feature>
<keyword evidence="4" id="KW-0676">Redox-active center</keyword>
<protein>
    <submittedName>
        <fullName evidence="7">AhpC/TSA family protein</fullName>
    </submittedName>
</protein>
<dbReference type="GO" id="GO:0016491">
    <property type="term" value="F:oxidoreductase activity"/>
    <property type="evidence" value="ECO:0007669"/>
    <property type="project" value="InterPro"/>
</dbReference>
<dbReference type="GO" id="GO:0017004">
    <property type="term" value="P:cytochrome complex assembly"/>
    <property type="evidence" value="ECO:0007669"/>
    <property type="project" value="UniProtKB-KW"/>
</dbReference>
<evidence type="ECO:0000256" key="2">
    <source>
        <dbReference type="ARBA" id="ARBA00022748"/>
    </source>
</evidence>
<organism evidence="7 8">
    <name type="scientific">Pedobacter hiemivivus</name>
    <dbReference type="NCBI Taxonomy" id="2530454"/>
    <lineage>
        <taxon>Bacteria</taxon>
        <taxon>Pseudomonadati</taxon>
        <taxon>Bacteroidota</taxon>
        <taxon>Sphingobacteriia</taxon>
        <taxon>Sphingobacteriales</taxon>
        <taxon>Sphingobacteriaceae</taxon>
        <taxon>Pedobacter</taxon>
    </lineage>
</organism>
<dbReference type="CDD" id="cd02966">
    <property type="entry name" value="TlpA_like_family"/>
    <property type="match status" value="1"/>
</dbReference>
<gene>
    <name evidence="7" type="ORF">FBD94_06520</name>
</gene>
<evidence type="ECO:0000256" key="1">
    <source>
        <dbReference type="ARBA" id="ARBA00004196"/>
    </source>
</evidence>
<dbReference type="PANTHER" id="PTHR42852">
    <property type="entry name" value="THIOL:DISULFIDE INTERCHANGE PROTEIN DSBE"/>
    <property type="match status" value="1"/>
</dbReference>
<evidence type="ECO:0000313" key="7">
    <source>
        <dbReference type="EMBL" id="TKC63991.1"/>
    </source>
</evidence>
<keyword evidence="3" id="KW-1015">Disulfide bond</keyword>
<evidence type="ECO:0000256" key="3">
    <source>
        <dbReference type="ARBA" id="ARBA00023157"/>
    </source>
</evidence>
<dbReference type="Pfam" id="PF00578">
    <property type="entry name" value="AhpC-TSA"/>
    <property type="match status" value="1"/>
</dbReference>
<dbReference type="InterPro" id="IPR025380">
    <property type="entry name" value="DUF4369"/>
</dbReference>
<dbReference type="EMBL" id="SWDX01000002">
    <property type="protein sequence ID" value="TKC63991.1"/>
    <property type="molecule type" value="Genomic_DNA"/>
</dbReference>
<dbReference type="PANTHER" id="PTHR42852:SF6">
    <property type="entry name" value="THIOL:DISULFIDE INTERCHANGE PROTEIN DSBE"/>
    <property type="match status" value="1"/>
</dbReference>
<dbReference type="AlphaFoldDB" id="A0A4U1GIB9"/>
<dbReference type="RefSeq" id="WP_136879541.1">
    <property type="nucleotide sequence ID" value="NZ_SWDX01000002.1"/>
</dbReference>
<dbReference type="InterPro" id="IPR013766">
    <property type="entry name" value="Thioredoxin_domain"/>
</dbReference>
<dbReference type="SUPFAM" id="SSF52833">
    <property type="entry name" value="Thioredoxin-like"/>
    <property type="match status" value="1"/>
</dbReference>
<sequence>MKRIYLLFALLSPLLATAQSGKYRVYGKTDLPVDGKVRLHWYNINSGKHVDSATVTDGKFEFTGTMKEVEFGQLIFRSGSSDRSAVFYLEPGTIHVDIMAGTRYGKLSGTPLNNDYQQYYQMLDTMLTRINIGREGKRPYDQFSNDIPAEKLNILTQYIKTHKASKVSIDQLNMFAAKNPHPVALTALLGELSPALKKSEAGMALASRIKGMRSGKIGDMTLPFSLPDTAGRMVKLTDFRGKYVLLDFWATWCIPCIAEMPNVINAWNTYKNKNFTVVGVSLDRPDSKERWLKMIRESKYNWTQLSDLKFWNCEAALLYNVNSVPANFLIDPKGIIIATNLRGEALQKKLSEIFQ</sequence>
<dbReference type="Proteomes" id="UP000309594">
    <property type="component" value="Unassembled WGS sequence"/>
</dbReference>
<proteinExistence type="predicted"/>
<keyword evidence="2" id="KW-0201">Cytochrome c-type biogenesis</keyword>
<dbReference type="GO" id="GO:0016209">
    <property type="term" value="F:antioxidant activity"/>
    <property type="evidence" value="ECO:0007669"/>
    <property type="project" value="InterPro"/>
</dbReference>